<protein>
    <submittedName>
        <fullName evidence="1">Uncharacterized protein</fullName>
    </submittedName>
</protein>
<organism evidence="1">
    <name type="scientific">Aphanomyces astaci</name>
    <name type="common">Crayfish plague agent</name>
    <dbReference type="NCBI Taxonomy" id="112090"/>
    <lineage>
        <taxon>Eukaryota</taxon>
        <taxon>Sar</taxon>
        <taxon>Stramenopiles</taxon>
        <taxon>Oomycota</taxon>
        <taxon>Saprolegniomycetes</taxon>
        <taxon>Saprolegniales</taxon>
        <taxon>Verrucalvaceae</taxon>
        <taxon>Aphanomyces</taxon>
    </lineage>
</organism>
<accession>W4FHQ6</accession>
<gene>
    <name evidence="1" type="ORF">H257_17246</name>
</gene>
<name>W4FHQ6_APHAT</name>
<dbReference type="GeneID" id="20819242"/>
<evidence type="ECO:0000313" key="1">
    <source>
        <dbReference type="EMBL" id="ETV66278.1"/>
    </source>
</evidence>
<dbReference type="EMBL" id="KI913214">
    <property type="protein sequence ID" value="ETV66278.1"/>
    <property type="molecule type" value="Genomic_DNA"/>
</dbReference>
<dbReference type="VEuPathDB" id="FungiDB:H257_17246"/>
<dbReference type="OrthoDB" id="124944at2759"/>
<dbReference type="AlphaFoldDB" id="W4FHQ6"/>
<dbReference type="RefSeq" id="XP_009844265.1">
    <property type="nucleotide sequence ID" value="XM_009845963.1"/>
</dbReference>
<reference evidence="1" key="1">
    <citation type="submission" date="2013-12" db="EMBL/GenBank/DDBJ databases">
        <title>The Genome Sequence of Aphanomyces astaci APO3.</title>
        <authorList>
            <consortium name="The Broad Institute Genomics Platform"/>
            <person name="Russ C."/>
            <person name="Tyler B."/>
            <person name="van West P."/>
            <person name="Dieguez-Uribeondo J."/>
            <person name="Young S.K."/>
            <person name="Zeng Q."/>
            <person name="Gargeya S."/>
            <person name="Fitzgerald M."/>
            <person name="Abouelleil A."/>
            <person name="Alvarado L."/>
            <person name="Chapman S.B."/>
            <person name="Gainer-Dewar J."/>
            <person name="Goldberg J."/>
            <person name="Griggs A."/>
            <person name="Gujja S."/>
            <person name="Hansen M."/>
            <person name="Howarth C."/>
            <person name="Imamovic A."/>
            <person name="Ireland A."/>
            <person name="Larimer J."/>
            <person name="McCowan C."/>
            <person name="Murphy C."/>
            <person name="Pearson M."/>
            <person name="Poon T.W."/>
            <person name="Priest M."/>
            <person name="Roberts A."/>
            <person name="Saif S."/>
            <person name="Shea T."/>
            <person name="Sykes S."/>
            <person name="Wortman J."/>
            <person name="Nusbaum C."/>
            <person name="Birren B."/>
        </authorList>
    </citation>
    <scope>NUCLEOTIDE SEQUENCE [LARGE SCALE GENOMIC DNA]</scope>
    <source>
        <strain evidence="1">APO3</strain>
    </source>
</reference>
<sequence length="149" mass="16920">MSASRVNLGDLMAVVHDKWATSQGLRKLRRYFFSQWLPYNRAYGGTDDVRFWKWQVYHSPPGSSYTNNPTEHFNCELKDACTYPFLLAGRRFQGTLLCLNCTNNLRVDGSLFEPKTQLPCGAIVCFGFEAPFAAMCWPYPTKSGSDIQG</sequence>
<proteinExistence type="predicted"/>